<keyword evidence="5" id="KW-1185">Reference proteome</keyword>
<dbReference type="EMBL" id="QKZL01000011">
    <property type="protein sequence ID" value="PZX15093.1"/>
    <property type="molecule type" value="Genomic_DNA"/>
</dbReference>
<protein>
    <submittedName>
        <fullName evidence="4">Putative secreted protein</fullName>
    </submittedName>
</protein>
<dbReference type="InterPro" id="IPR025507">
    <property type="entry name" value="DUF4394"/>
</dbReference>
<evidence type="ECO:0000259" key="3">
    <source>
        <dbReference type="Pfam" id="PF14339"/>
    </source>
</evidence>
<dbReference type="RefSeq" id="WP_111537830.1">
    <property type="nucleotide sequence ID" value="NZ_QKZL01000011.1"/>
</dbReference>
<dbReference type="AlphaFoldDB" id="A0A2W7N5V2"/>
<sequence length="317" mass="32545">MRLTLITTALLGATTLSAGAATLSGSTGYALRNNGMELTIFNDLGMASQGSTITLSDSLNAITYRPVTGELYGYQTGNGGAADQVYTIDTITGALTNTGAMPMDGAGLSSGARVGFDFNNQIDAARAVSTRDENVVFFPSDFPDERANTILQFTNLFYAAGDANEGVNPRVFANAYTNAVDGMTASETLQYALDANTNSLVTLANNAGTLETVAPITVDGQVLNFTQNGGFDILSDEEGDNLAVALLSGGGKTGLYTIDLTDGSAVFFGESLGGQFASFTAQTGPMPAPVPLPAGLPLLVAGLGAFGAFRAFGRKSA</sequence>
<evidence type="ECO:0000313" key="4">
    <source>
        <dbReference type="EMBL" id="PZX15093.1"/>
    </source>
</evidence>
<evidence type="ECO:0000313" key="5">
    <source>
        <dbReference type="Proteomes" id="UP000248916"/>
    </source>
</evidence>
<dbReference type="Proteomes" id="UP000248916">
    <property type="component" value="Unassembled WGS sequence"/>
</dbReference>
<accession>A0A2W7N5V2</accession>
<keyword evidence="1" id="KW-1133">Transmembrane helix</keyword>
<comment type="caution">
    <text evidence="4">The sequence shown here is derived from an EMBL/GenBank/DDBJ whole genome shotgun (WGS) entry which is preliminary data.</text>
</comment>
<organism evidence="4 5">
    <name type="scientific">Palleronia aestuarii</name>
    <dbReference type="NCBI Taxonomy" id="568105"/>
    <lineage>
        <taxon>Bacteria</taxon>
        <taxon>Pseudomonadati</taxon>
        <taxon>Pseudomonadota</taxon>
        <taxon>Alphaproteobacteria</taxon>
        <taxon>Rhodobacterales</taxon>
        <taxon>Roseobacteraceae</taxon>
        <taxon>Palleronia</taxon>
    </lineage>
</organism>
<keyword evidence="1" id="KW-0472">Membrane</keyword>
<evidence type="ECO:0000256" key="2">
    <source>
        <dbReference type="SAM" id="SignalP"/>
    </source>
</evidence>
<feature type="domain" description="DUF4394" evidence="3">
    <location>
        <begin position="53"/>
        <end position="270"/>
    </location>
</feature>
<name>A0A2W7N5V2_9RHOB</name>
<keyword evidence="1" id="KW-0812">Transmembrane</keyword>
<proteinExistence type="predicted"/>
<dbReference type="Pfam" id="PF14339">
    <property type="entry name" value="DUF4394"/>
    <property type="match status" value="1"/>
</dbReference>
<reference evidence="4 5" key="1">
    <citation type="submission" date="2018-06" db="EMBL/GenBank/DDBJ databases">
        <title>Genomic Encyclopedia of Archaeal and Bacterial Type Strains, Phase II (KMG-II): from individual species to whole genera.</title>
        <authorList>
            <person name="Goeker M."/>
        </authorList>
    </citation>
    <scope>NUCLEOTIDE SEQUENCE [LARGE SCALE GENOMIC DNA]</scope>
    <source>
        <strain evidence="4 5">DSM 22009</strain>
    </source>
</reference>
<gene>
    <name evidence="4" type="ORF">LX81_02682</name>
</gene>
<feature type="transmembrane region" description="Helical" evidence="1">
    <location>
        <begin position="292"/>
        <end position="312"/>
    </location>
</feature>
<feature type="signal peptide" evidence="2">
    <location>
        <begin position="1"/>
        <end position="20"/>
    </location>
</feature>
<evidence type="ECO:0000256" key="1">
    <source>
        <dbReference type="SAM" id="Phobius"/>
    </source>
</evidence>
<feature type="chain" id="PRO_5016082602" evidence="2">
    <location>
        <begin position="21"/>
        <end position="317"/>
    </location>
</feature>
<keyword evidence="2" id="KW-0732">Signal</keyword>
<dbReference type="InterPro" id="IPR022472">
    <property type="entry name" value="VPLPA-CTERM"/>
</dbReference>
<dbReference type="NCBIfam" id="TIGR03370">
    <property type="entry name" value="VPLPA-CTERM"/>
    <property type="match status" value="1"/>
</dbReference>
<dbReference type="OrthoDB" id="531718at2"/>